<evidence type="ECO:0000313" key="1">
    <source>
        <dbReference type="EMBL" id="GBL72695.1"/>
    </source>
</evidence>
<feature type="non-terminal residue" evidence="1">
    <location>
        <position position="1"/>
    </location>
</feature>
<name>A0A4Y1ZZS5_ARAVE</name>
<dbReference type="EMBL" id="BGPR01079017">
    <property type="protein sequence ID" value="GBL72695.1"/>
    <property type="molecule type" value="Genomic_DNA"/>
</dbReference>
<keyword evidence="2" id="KW-1185">Reference proteome</keyword>
<dbReference type="AlphaFoldDB" id="A0A4Y1ZZS5"/>
<organism evidence="1 2">
    <name type="scientific">Araneus ventricosus</name>
    <name type="common">Orbweaver spider</name>
    <name type="synonym">Epeira ventricosa</name>
    <dbReference type="NCBI Taxonomy" id="182803"/>
    <lineage>
        <taxon>Eukaryota</taxon>
        <taxon>Metazoa</taxon>
        <taxon>Ecdysozoa</taxon>
        <taxon>Arthropoda</taxon>
        <taxon>Chelicerata</taxon>
        <taxon>Arachnida</taxon>
        <taxon>Araneae</taxon>
        <taxon>Araneomorphae</taxon>
        <taxon>Entelegynae</taxon>
        <taxon>Araneoidea</taxon>
        <taxon>Araneidae</taxon>
        <taxon>Araneus</taxon>
    </lineage>
</organism>
<evidence type="ECO:0000313" key="2">
    <source>
        <dbReference type="Proteomes" id="UP000499080"/>
    </source>
</evidence>
<reference evidence="1 2" key="1">
    <citation type="journal article" date="2019" name="Sci. Rep.">
        <title>Orb-weaving spider Araneus ventricosus genome elucidates the spidroin gene catalogue.</title>
        <authorList>
            <person name="Kono N."/>
            <person name="Nakamura H."/>
            <person name="Ohtoshi R."/>
            <person name="Moran D.A.P."/>
            <person name="Shinohara A."/>
            <person name="Yoshida Y."/>
            <person name="Fujiwara M."/>
            <person name="Mori M."/>
            <person name="Tomita M."/>
            <person name="Arakawa K."/>
        </authorList>
    </citation>
    <scope>NUCLEOTIDE SEQUENCE [LARGE SCALE GENOMIC DNA]</scope>
</reference>
<dbReference type="Proteomes" id="UP000499080">
    <property type="component" value="Unassembled WGS sequence"/>
</dbReference>
<sequence length="53" mass="5787">EKMLSDGYNNAINEINCLPIGETAREGLVDGECEKLMLELGRGRPVVVVPKSK</sequence>
<protein>
    <submittedName>
        <fullName evidence="1">Uncharacterized protein</fullName>
    </submittedName>
</protein>
<proteinExistence type="predicted"/>
<gene>
    <name evidence="1" type="ORF">AVEN_27511_1</name>
</gene>
<accession>A0A4Y1ZZS5</accession>
<comment type="caution">
    <text evidence="1">The sequence shown here is derived from an EMBL/GenBank/DDBJ whole genome shotgun (WGS) entry which is preliminary data.</text>
</comment>